<feature type="transmembrane region" description="Helical" evidence="1">
    <location>
        <begin position="187"/>
        <end position="220"/>
    </location>
</feature>
<keyword evidence="1" id="KW-0812">Transmembrane</keyword>
<organism evidence="2 3">
    <name type="scientific">Penicillium patulum</name>
    <name type="common">Penicillium griseofulvum</name>
    <dbReference type="NCBI Taxonomy" id="5078"/>
    <lineage>
        <taxon>Eukaryota</taxon>
        <taxon>Fungi</taxon>
        <taxon>Dikarya</taxon>
        <taxon>Ascomycota</taxon>
        <taxon>Pezizomycotina</taxon>
        <taxon>Eurotiomycetes</taxon>
        <taxon>Eurotiomycetidae</taxon>
        <taxon>Eurotiales</taxon>
        <taxon>Aspergillaceae</taxon>
        <taxon>Penicillium</taxon>
    </lineage>
</organism>
<keyword evidence="1" id="KW-0472">Membrane</keyword>
<protein>
    <submittedName>
        <fullName evidence="2">Uncharacterized protein</fullName>
    </submittedName>
</protein>
<keyword evidence="3" id="KW-1185">Reference proteome</keyword>
<proteinExistence type="predicted"/>
<evidence type="ECO:0000313" key="3">
    <source>
        <dbReference type="Proteomes" id="UP000070168"/>
    </source>
</evidence>
<feature type="transmembrane region" description="Helical" evidence="1">
    <location>
        <begin position="132"/>
        <end position="150"/>
    </location>
</feature>
<dbReference type="RefSeq" id="XP_040649822.1">
    <property type="nucleotide sequence ID" value="XM_040797260.1"/>
</dbReference>
<comment type="caution">
    <text evidence="2">The sequence shown here is derived from an EMBL/GenBank/DDBJ whole genome shotgun (WGS) entry which is preliminary data.</text>
</comment>
<feature type="transmembrane region" description="Helical" evidence="1">
    <location>
        <begin position="162"/>
        <end position="180"/>
    </location>
</feature>
<dbReference type="EMBL" id="LHQR01000033">
    <property type="protein sequence ID" value="KXG51286.1"/>
    <property type="molecule type" value="Genomic_DNA"/>
</dbReference>
<evidence type="ECO:0000313" key="2">
    <source>
        <dbReference type="EMBL" id="KXG51286.1"/>
    </source>
</evidence>
<gene>
    <name evidence="2" type="ORF">PGRI_095470</name>
</gene>
<reference evidence="2 3" key="1">
    <citation type="journal article" date="2016" name="BMC Genomics">
        <title>Genome sequencing and secondary metabolism of the postharvest pathogen Penicillium griseofulvum.</title>
        <authorList>
            <person name="Banani H."/>
            <person name="Marcet-Houben M."/>
            <person name="Ballester A.R."/>
            <person name="Abbruscato P."/>
            <person name="Gonzalez-Candelas L."/>
            <person name="Gabaldon T."/>
            <person name="Spadaro D."/>
        </authorList>
    </citation>
    <scope>NUCLEOTIDE SEQUENCE [LARGE SCALE GENOMIC DNA]</scope>
    <source>
        <strain evidence="2 3">PG3</strain>
    </source>
</reference>
<dbReference type="OrthoDB" id="4301067at2759"/>
<dbReference type="GeneID" id="63712560"/>
<dbReference type="AlphaFoldDB" id="A0A135LQP1"/>
<evidence type="ECO:0000256" key="1">
    <source>
        <dbReference type="SAM" id="Phobius"/>
    </source>
</evidence>
<dbReference type="Proteomes" id="UP000070168">
    <property type="component" value="Unassembled WGS sequence"/>
</dbReference>
<name>A0A135LQP1_PENPA</name>
<keyword evidence="1" id="KW-1133">Transmembrane helix</keyword>
<accession>A0A135LQP1</accession>
<sequence length="423" mass="46520">MSDAARATVILETIRMVIDAIDHAFDAFKSFKSKPTSTAIDDVNTQLLDDRISETIDLKGKKMGTIAEESVSEKLDYRVVIGEKLQGESGVPTEGEIRETWNEEISSPAKEVPPGHEEVAEKLNVEGKMLRILNTILGIGLVVSMSFSLAHEWNSLTDTGKVLGVLNVVVQGLIVVLNIVTTTADIGLFAITGAMSVAFPVLGAVLAVIGMILMIVQLFVNFYSTRQEPPDPNADFIREKAHNLIATFDLSPEPQLTYSFSETNVHAGENTATTITGVNNTPNKVTLSHTRITLFTGSDEVCLFGTTKPYIQRVEDQDPNKDQNGYTYVTTHELSGAQLPEPAKLGNTSNYYQYDLKVAGPPHEFTTSLKNLILEKGQKFQSVWTVRINNKGKDSDSSTSWIELAEVGLKDKCQQQKFTLHRI</sequence>